<reference evidence="2" key="1">
    <citation type="journal article" date="2014" name="Int. J. Syst. Evol. Microbiol.">
        <title>Complete genome sequence of Corynebacterium casei LMG S-19264T (=DSM 44701T), isolated from a smear-ripened cheese.</title>
        <authorList>
            <consortium name="US DOE Joint Genome Institute (JGI-PGF)"/>
            <person name="Walter F."/>
            <person name="Albersmeier A."/>
            <person name="Kalinowski J."/>
            <person name="Ruckert C."/>
        </authorList>
    </citation>
    <scope>NUCLEOTIDE SEQUENCE</scope>
    <source>
        <strain evidence="2">CGMCC 1.15360</strain>
    </source>
</reference>
<evidence type="ECO:0000313" key="3">
    <source>
        <dbReference type="Proteomes" id="UP000612349"/>
    </source>
</evidence>
<protein>
    <submittedName>
        <fullName evidence="2">Transposase</fullName>
    </submittedName>
</protein>
<dbReference type="InterPro" id="IPR025948">
    <property type="entry name" value="HTH-like_dom"/>
</dbReference>
<organism evidence="2 3">
    <name type="scientific">Croceicoccus mobilis</name>
    <dbReference type="NCBI Taxonomy" id="1703339"/>
    <lineage>
        <taxon>Bacteria</taxon>
        <taxon>Pseudomonadati</taxon>
        <taxon>Pseudomonadota</taxon>
        <taxon>Alphaproteobacteria</taxon>
        <taxon>Sphingomonadales</taxon>
        <taxon>Erythrobacteraceae</taxon>
        <taxon>Croceicoccus</taxon>
    </lineage>
</organism>
<dbReference type="AlphaFoldDB" id="A0A916YZM4"/>
<dbReference type="Pfam" id="PF13683">
    <property type="entry name" value="rve_3"/>
    <property type="match status" value="1"/>
</dbReference>
<dbReference type="EMBL" id="BMIP01000003">
    <property type="protein sequence ID" value="GGD69140.1"/>
    <property type="molecule type" value="Genomic_DNA"/>
</dbReference>
<sequence>MSERRACRVIDANRKSMRYRSTRDDDAGLREKLRQLANQRRRFGYRRLHILLRREGIMINRKKTQRLYREEGLAVRRRRGRRRAVGTRAPATVLALPNQRWSLDFVHDQIASGRRFRILNVVDGVTRECLAALPDTSISGHRVVRELTRLIAQRGKPGMIVSDNETELTSNAVLAWCGEIGIEWHYIAPGRPMQNGYVESFNGRMRDELLNETLFLSMAHARVEIAAWVEDYNRERPHSSLDYATPAAFAAKLDKRSCAKQPPGSNPSWRKAGVTSHALKNMSEKVAVSHFAKIHSVISSLG</sequence>
<feature type="domain" description="Integrase catalytic" evidence="1">
    <location>
        <begin position="93"/>
        <end position="254"/>
    </location>
</feature>
<dbReference type="InterPro" id="IPR012337">
    <property type="entry name" value="RNaseH-like_sf"/>
</dbReference>
<reference evidence="2" key="2">
    <citation type="submission" date="2020-09" db="EMBL/GenBank/DDBJ databases">
        <authorList>
            <person name="Sun Q."/>
            <person name="Zhou Y."/>
        </authorList>
    </citation>
    <scope>NUCLEOTIDE SEQUENCE</scope>
    <source>
        <strain evidence="2">CGMCC 1.15360</strain>
    </source>
</reference>
<dbReference type="NCBIfam" id="NF033516">
    <property type="entry name" value="transpos_IS3"/>
    <property type="match status" value="1"/>
</dbReference>
<evidence type="ECO:0000313" key="2">
    <source>
        <dbReference type="EMBL" id="GGD69140.1"/>
    </source>
</evidence>
<name>A0A916YZM4_9SPHN</name>
<dbReference type="PANTHER" id="PTHR47515">
    <property type="entry name" value="LOW CALCIUM RESPONSE LOCUS PROTEIN T"/>
    <property type="match status" value="1"/>
</dbReference>
<dbReference type="SUPFAM" id="SSF53098">
    <property type="entry name" value="Ribonuclease H-like"/>
    <property type="match status" value="1"/>
</dbReference>
<dbReference type="Proteomes" id="UP000612349">
    <property type="component" value="Unassembled WGS sequence"/>
</dbReference>
<dbReference type="InterPro" id="IPR048020">
    <property type="entry name" value="Transpos_IS3"/>
</dbReference>
<dbReference type="Pfam" id="PF13276">
    <property type="entry name" value="HTH_21"/>
    <property type="match status" value="1"/>
</dbReference>
<keyword evidence="3" id="KW-1185">Reference proteome</keyword>
<dbReference type="PANTHER" id="PTHR47515:SF1">
    <property type="entry name" value="BLR2054 PROTEIN"/>
    <property type="match status" value="1"/>
</dbReference>
<dbReference type="PROSITE" id="PS50994">
    <property type="entry name" value="INTEGRASE"/>
    <property type="match status" value="1"/>
</dbReference>
<gene>
    <name evidence="2" type="ORF">GCM10010990_18350</name>
</gene>
<comment type="caution">
    <text evidence="2">The sequence shown here is derived from an EMBL/GenBank/DDBJ whole genome shotgun (WGS) entry which is preliminary data.</text>
</comment>
<dbReference type="GO" id="GO:0003676">
    <property type="term" value="F:nucleic acid binding"/>
    <property type="evidence" value="ECO:0007669"/>
    <property type="project" value="InterPro"/>
</dbReference>
<dbReference type="GO" id="GO:0015074">
    <property type="term" value="P:DNA integration"/>
    <property type="evidence" value="ECO:0007669"/>
    <property type="project" value="InterPro"/>
</dbReference>
<evidence type="ECO:0000259" key="1">
    <source>
        <dbReference type="PROSITE" id="PS50994"/>
    </source>
</evidence>
<dbReference type="InterPro" id="IPR001584">
    <property type="entry name" value="Integrase_cat-core"/>
</dbReference>
<proteinExistence type="predicted"/>
<dbReference type="InterPro" id="IPR036397">
    <property type="entry name" value="RNaseH_sf"/>
</dbReference>
<accession>A0A916YZM4</accession>
<dbReference type="Gene3D" id="3.30.420.10">
    <property type="entry name" value="Ribonuclease H-like superfamily/Ribonuclease H"/>
    <property type="match status" value="1"/>
</dbReference>